<dbReference type="Proteomes" id="UP001604043">
    <property type="component" value="Unassembled WGS sequence"/>
</dbReference>
<keyword evidence="2" id="KW-1185">Reference proteome</keyword>
<dbReference type="EMBL" id="JBAFUR010000002">
    <property type="protein sequence ID" value="MFG1252462.1"/>
    <property type="molecule type" value="Genomic_DNA"/>
</dbReference>
<evidence type="ECO:0000313" key="1">
    <source>
        <dbReference type="EMBL" id="MFG1252462.1"/>
    </source>
</evidence>
<dbReference type="RefSeq" id="WP_156026202.1">
    <property type="nucleotide sequence ID" value="NZ_JBAFUR010000002.1"/>
</dbReference>
<evidence type="ECO:0000313" key="2">
    <source>
        <dbReference type="Proteomes" id="UP001604043"/>
    </source>
</evidence>
<protein>
    <submittedName>
        <fullName evidence="1">Uncharacterized protein</fullName>
    </submittedName>
</protein>
<organism evidence="1 2">
    <name type="scientific">Xanthobacter aminoxidans</name>
    <dbReference type="NCBI Taxonomy" id="186280"/>
    <lineage>
        <taxon>Bacteria</taxon>
        <taxon>Pseudomonadati</taxon>
        <taxon>Pseudomonadota</taxon>
        <taxon>Alphaproteobacteria</taxon>
        <taxon>Hyphomicrobiales</taxon>
        <taxon>Xanthobacteraceae</taxon>
        <taxon>Xanthobacter</taxon>
    </lineage>
</organism>
<name>A0ABW6ZF91_9HYPH</name>
<reference evidence="1 2" key="1">
    <citation type="submission" date="2024-02" db="EMBL/GenBank/DDBJ databases">
        <title>Expansion and revision of Xanthobacter and proposal of Roseixanthobacter gen. nov.</title>
        <authorList>
            <person name="Soltysiak M.P.M."/>
            <person name="Jalihal A."/>
            <person name="Ory A."/>
            <person name="Chrisophersen C."/>
            <person name="Lee A.D."/>
            <person name="Boulton J."/>
            <person name="Springer M."/>
        </authorList>
    </citation>
    <scope>NUCLEOTIDE SEQUENCE [LARGE SCALE GENOMIC DNA]</scope>
    <source>
        <strain evidence="1 2">CB5</strain>
    </source>
</reference>
<sequence length="428" mass="43910">MAAKAKTGFSGLDKSKTLAENTVNAGPVVLDSNVTFTATSPDIFTQGYFLVDVTNFGGNDHFYLKDGGGIKVVYGQDFGSVYYNDVLVGTVTSGGPYISVTLEPNVTAESMTAMARAVSYYYDGDTPSAFGRVVTYRVLNSSGADTSATMQLKLKPENDAPVFSGLDAQSVHSASQAAAGVVIDADVHVANPDLTGFKGGKLAVHLAGATATDQLYLSDGHFSITGKKLYLDGKQVGTVSADGHNGHDLAFTFSAAISDAQASQLAEQVSYRSTAASAPSGARDVTFTVTDAEKSSTSAHVSLGFEADAPTLLSANAMVSDPFATLKAAASGAPDDLSAVFATLEARAAGLLEAASHAHGALGADHLPDLHLPAAVADYLDAIGSSILDHAQSAHPALVHELSDRAAALAAHVHDVLHPVHGSADALI</sequence>
<proteinExistence type="predicted"/>
<gene>
    <name evidence="1" type="ORF">V5F30_09635</name>
</gene>
<accession>A0ABW6ZF91</accession>
<comment type="caution">
    <text evidence="1">The sequence shown here is derived from an EMBL/GenBank/DDBJ whole genome shotgun (WGS) entry which is preliminary data.</text>
</comment>